<dbReference type="Gene3D" id="3.40.50.720">
    <property type="entry name" value="NAD(P)-binding Rossmann-like Domain"/>
    <property type="match status" value="1"/>
</dbReference>
<protein>
    <recommendedName>
        <fullName evidence="7 8">UDP-N-acetylmuramoylalanine--D-glutamate ligase</fullName>
        <ecNumber evidence="7 8">6.3.2.9</ecNumber>
    </recommendedName>
    <alternativeName>
        <fullName evidence="7">D-glutamic acid-adding enzyme</fullName>
    </alternativeName>
    <alternativeName>
        <fullName evidence="7">UDP-N-acetylmuramoyl-L-alanyl-D-glutamate synthetase</fullName>
    </alternativeName>
</protein>
<dbReference type="GO" id="GO:0005737">
    <property type="term" value="C:cytoplasm"/>
    <property type="evidence" value="ECO:0007669"/>
    <property type="project" value="UniProtKB-SubCell"/>
</dbReference>
<keyword evidence="4 7" id="KW-0436">Ligase</keyword>
<dbReference type="GO" id="GO:0005524">
    <property type="term" value="F:ATP binding"/>
    <property type="evidence" value="ECO:0007669"/>
    <property type="project" value="UniProtKB-UniRule"/>
</dbReference>
<dbReference type="Gene3D" id="3.90.190.20">
    <property type="entry name" value="Mur ligase, C-terminal domain"/>
    <property type="match status" value="1"/>
</dbReference>
<dbReference type="OrthoDB" id="9809796at2"/>
<name>G3IUA3_METTV</name>
<comment type="subcellular location">
    <subcellularLocation>
        <location evidence="1 7 8">Cytoplasm</location>
    </subcellularLocation>
</comment>
<keyword evidence="7 8" id="KW-0133">Cell shape</keyword>
<evidence type="ECO:0000256" key="6">
    <source>
        <dbReference type="ARBA" id="ARBA00022840"/>
    </source>
</evidence>
<feature type="domain" description="Mur ligase C-terminal" evidence="9">
    <location>
        <begin position="330"/>
        <end position="442"/>
    </location>
</feature>
<dbReference type="PANTHER" id="PTHR43692">
    <property type="entry name" value="UDP-N-ACETYLMURAMOYLALANINE--D-GLUTAMATE LIGASE"/>
    <property type="match status" value="1"/>
</dbReference>
<comment type="function">
    <text evidence="7 8">Cell wall formation. Catalyzes the addition of glutamate to the nucleotide precursor UDP-N-acetylmuramoyl-L-alanine (UMA).</text>
</comment>
<reference evidence="11 12" key="1">
    <citation type="submission" date="2011-06" db="EMBL/GenBank/DDBJ databases">
        <title>Genomic sequence of Methylobacter tundripaludum SV96.</title>
        <authorList>
            <consortium name="US DOE Joint Genome Institute"/>
            <person name="Lucas S."/>
            <person name="Han J."/>
            <person name="Lapidus A."/>
            <person name="Cheng J.-F."/>
            <person name="Goodwin L."/>
            <person name="Pitluck S."/>
            <person name="Held B."/>
            <person name="Detter J.C."/>
            <person name="Han C."/>
            <person name="Tapia R."/>
            <person name="Land M."/>
            <person name="Hauser L."/>
            <person name="Kyrpides N."/>
            <person name="Ivanova N."/>
            <person name="Ovchinnikova G."/>
            <person name="Pagani I."/>
            <person name="Klotz M.G."/>
            <person name="Dispirito A.A."/>
            <person name="Murrell J.C."/>
            <person name="Dunfield P."/>
            <person name="Kalyuzhnaya M.G."/>
            <person name="Svenning M."/>
            <person name="Trotsenko Y.A."/>
            <person name="Stein L.Y."/>
            <person name="Woyke T."/>
        </authorList>
    </citation>
    <scope>NUCLEOTIDE SEQUENCE [LARGE SCALE GENOMIC DNA]</scope>
    <source>
        <strain evidence="12">ATCC BAA-1195 / DSM 17260 / SV96</strain>
    </source>
</reference>
<dbReference type="HAMAP" id="MF_00639">
    <property type="entry name" value="MurD"/>
    <property type="match status" value="1"/>
</dbReference>
<keyword evidence="3 7" id="KW-0963">Cytoplasm</keyword>
<evidence type="ECO:0000256" key="8">
    <source>
        <dbReference type="RuleBase" id="RU003664"/>
    </source>
</evidence>
<dbReference type="NCBIfam" id="TIGR01087">
    <property type="entry name" value="murD"/>
    <property type="match status" value="1"/>
</dbReference>
<dbReference type="Gene3D" id="3.40.1190.10">
    <property type="entry name" value="Mur-like, catalytic domain"/>
    <property type="match status" value="1"/>
</dbReference>
<keyword evidence="7 8" id="KW-0961">Cell wall biogenesis/degradation</keyword>
<dbReference type="GO" id="GO:0009252">
    <property type="term" value="P:peptidoglycan biosynthetic process"/>
    <property type="evidence" value="ECO:0007669"/>
    <property type="project" value="UniProtKB-UniRule"/>
</dbReference>
<keyword evidence="5 7" id="KW-0547">Nucleotide-binding</keyword>
<dbReference type="UniPathway" id="UPA00219"/>
<organism evidence="11 12">
    <name type="scientific">Methylobacter tundripaludum (strain ATCC BAA-1195 / DSM 17260 / SV96)</name>
    <dbReference type="NCBI Taxonomy" id="697282"/>
    <lineage>
        <taxon>Bacteria</taxon>
        <taxon>Pseudomonadati</taxon>
        <taxon>Pseudomonadota</taxon>
        <taxon>Gammaproteobacteria</taxon>
        <taxon>Methylococcales</taxon>
        <taxon>Methylococcaceae</taxon>
        <taxon>Methylobacter</taxon>
    </lineage>
</organism>
<evidence type="ECO:0000256" key="7">
    <source>
        <dbReference type="HAMAP-Rule" id="MF_00639"/>
    </source>
</evidence>
<comment type="pathway">
    <text evidence="2 7 8">Cell wall biogenesis; peptidoglycan biosynthesis.</text>
</comment>
<evidence type="ECO:0000259" key="10">
    <source>
        <dbReference type="Pfam" id="PF08245"/>
    </source>
</evidence>
<dbReference type="Pfam" id="PF08245">
    <property type="entry name" value="Mur_ligase_M"/>
    <property type="match status" value="1"/>
</dbReference>
<evidence type="ECO:0000256" key="1">
    <source>
        <dbReference type="ARBA" id="ARBA00004496"/>
    </source>
</evidence>
<dbReference type="InterPro" id="IPR036615">
    <property type="entry name" value="Mur_ligase_C_dom_sf"/>
</dbReference>
<dbReference type="Proteomes" id="UP000004664">
    <property type="component" value="Unassembled WGS sequence"/>
</dbReference>
<keyword evidence="7 8" id="KW-0131">Cell cycle</keyword>
<dbReference type="InterPro" id="IPR036565">
    <property type="entry name" value="Mur-like_cat_sf"/>
</dbReference>
<keyword evidence="6 7" id="KW-0067">ATP-binding</keyword>
<proteinExistence type="inferred from homology"/>
<feature type="domain" description="Mur ligase central" evidence="10">
    <location>
        <begin position="138"/>
        <end position="307"/>
    </location>
</feature>
<evidence type="ECO:0000259" key="9">
    <source>
        <dbReference type="Pfam" id="PF02875"/>
    </source>
</evidence>
<dbReference type="InterPro" id="IPR013221">
    <property type="entry name" value="Mur_ligase_cen"/>
</dbReference>
<dbReference type="EC" id="6.3.2.9" evidence="7 8"/>
<feature type="binding site" evidence="7">
    <location>
        <begin position="140"/>
        <end position="146"/>
    </location>
    <ligand>
        <name>ATP</name>
        <dbReference type="ChEBI" id="CHEBI:30616"/>
    </ligand>
</feature>
<keyword evidence="12" id="KW-1185">Reference proteome</keyword>
<dbReference type="Pfam" id="PF21799">
    <property type="entry name" value="MurD-like_N"/>
    <property type="match status" value="1"/>
</dbReference>
<dbReference type="GO" id="GO:0051301">
    <property type="term" value="P:cell division"/>
    <property type="evidence" value="ECO:0007669"/>
    <property type="project" value="UniProtKB-KW"/>
</dbReference>
<dbReference type="STRING" id="697282.Mettu_1525"/>
<dbReference type="eggNOG" id="COG0771">
    <property type="taxonomic scope" value="Bacteria"/>
</dbReference>
<evidence type="ECO:0000256" key="3">
    <source>
        <dbReference type="ARBA" id="ARBA00022490"/>
    </source>
</evidence>
<keyword evidence="7 8" id="KW-0573">Peptidoglycan synthesis</keyword>
<dbReference type="Pfam" id="PF02875">
    <property type="entry name" value="Mur_ligase_C"/>
    <property type="match status" value="1"/>
</dbReference>
<keyword evidence="7 8" id="KW-0132">Cell division</keyword>
<dbReference type="InterPro" id="IPR004101">
    <property type="entry name" value="Mur_ligase_C"/>
</dbReference>
<comment type="catalytic activity">
    <reaction evidence="7 8">
        <text>UDP-N-acetyl-alpha-D-muramoyl-L-alanine + D-glutamate + ATP = UDP-N-acetyl-alpha-D-muramoyl-L-alanyl-D-glutamate + ADP + phosphate + H(+)</text>
        <dbReference type="Rhea" id="RHEA:16429"/>
        <dbReference type="ChEBI" id="CHEBI:15378"/>
        <dbReference type="ChEBI" id="CHEBI:29986"/>
        <dbReference type="ChEBI" id="CHEBI:30616"/>
        <dbReference type="ChEBI" id="CHEBI:43474"/>
        <dbReference type="ChEBI" id="CHEBI:83898"/>
        <dbReference type="ChEBI" id="CHEBI:83900"/>
        <dbReference type="ChEBI" id="CHEBI:456216"/>
        <dbReference type="EC" id="6.3.2.9"/>
    </reaction>
</comment>
<dbReference type="SUPFAM" id="SSF53244">
    <property type="entry name" value="MurD-like peptide ligases, peptide-binding domain"/>
    <property type="match status" value="1"/>
</dbReference>
<evidence type="ECO:0000313" key="12">
    <source>
        <dbReference type="Proteomes" id="UP000004664"/>
    </source>
</evidence>
<dbReference type="InterPro" id="IPR005762">
    <property type="entry name" value="MurD"/>
</dbReference>
<evidence type="ECO:0000256" key="2">
    <source>
        <dbReference type="ARBA" id="ARBA00004752"/>
    </source>
</evidence>
<dbReference type="EMBL" id="JH109152">
    <property type="protein sequence ID" value="EGW22701.1"/>
    <property type="molecule type" value="Genomic_DNA"/>
</dbReference>
<sequence>MNKAHASVHDSVSNAAITALLKKNFALDPETAKVLVVGLGNTGISVAHYLQGLNFNFAIIDSRGKPPMMDEFFQQMPDTPVFTGGFDEAAFKVATHLVVSPGVSLNEQAIMKAIANGSKIVSDIDLFACSVDAPIVAISGSNGKSTVTTMLGEMAKATGMKVGVGGNLGTPALDLLALNAQLYVLELSSFQLERTSALNAVAATVLNVSADHLDRHVDMAEYAREKQRVFRGDGVMVINADDPVVYAMRDDGRKVFTFSINKKADFYLGYKDDTEYLMHDEACLMPLAELPLEGRHNAANALAALALGVAVGLDEQIMCDALRIFKGLSHRMQRVAEIRGVTWVNDSKATNIGACVAALQGYARKVILIAGGDAKGADMNELTPAIKEKAKSVVLMGKDAGLIKQALNGCVPVYSADNMAQAVEIAAGLADVGESVLLSPACASLDQYKNYQDRGEKFTKAVLALVDRSGGFPPSVAVI</sequence>
<dbReference type="GO" id="GO:0071555">
    <property type="term" value="P:cell wall organization"/>
    <property type="evidence" value="ECO:0007669"/>
    <property type="project" value="UniProtKB-KW"/>
</dbReference>
<dbReference type="SUPFAM" id="SSF51984">
    <property type="entry name" value="MurCD N-terminal domain"/>
    <property type="match status" value="1"/>
</dbReference>
<dbReference type="PANTHER" id="PTHR43692:SF1">
    <property type="entry name" value="UDP-N-ACETYLMURAMOYLALANINE--D-GLUTAMATE LIGASE"/>
    <property type="match status" value="1"/>
</dbReference>
<evidence type="ECO:0000313" key="11">
    <source>
        <dbReference type="EMBL" id="EGW22701.1"/>
    </source>
</evidence>
<evidence type="ECO:0000256" key="5">
    <source>
        <dbReference type="ARBA" id="ARBA00022741"/>
    </source>
</evidence>
<dbReference type="RefSeq" id="WP_006890669.1">
    <property type="nucleotide sequence ID" value="NZ_JH109152.1"/>
</dbReference>
<accession>G3IUA3</accession>
<evidence type="ECO:0000256" key="4">
    <source>
        <dbReference type="ARBA" id="ARBA00022598"/>
    </source>
</evidence>
<dbReference type="HOGENOM" id="CLU_032540_1_0_6"/>
<dbReference type="AlphaFoldDB" id="G3IUA3"/>
<dbReference type="GO" id="GO:0008764">
    <property type="term" value="F:UDP-N-acetylmuramoylalanine-D-glutamate ligase activity"/>
    <property type="evidence" value="ECO:0007669"/>
    <property type="project" value="UniProtKB-UniRule"/>
</dbReference>
<comment type="similarity">
    <text evidence="7">Belongs to the MurCDEF family.</text>
</comment>
<gene>
    <name evidence="7" type="primary">murD</name>
    <name evidence="11" type="ORF">Mettu_1525</name>
</gene>
<dbReference type="GO" id="GO:0008360">
    <property type="term" value="P:regulation of cell shape"/>
    <property type="evidence" value="ECO:0007669"/>
    <property type="project" value="UniProtKB-KW"/>
</dbReference>
<dbReference type="SUPFAM" id="SSF53623">
    <property type="entry name" value="MurD-like peptide ligases, catalytic domain"/>
    <property type="match status" value="1"/>
</dbReference>